<feature type="transmembrane region" description="Helical" evidence="2">
    <location>
        <begin position="181"/>
        <end position="200"/>
    </location>
</feature>
<keyword evidence="2" id="KW-0812">Transmembrane</keyword>
<name>S3CM55_GLAL2</name>
<dbReference type="GeneID" id="19463448"/>
<dbReference type="RefSeq" id="XP_008084961.1">
    <property type="nucleotide sequence ID" value="XM_008086770.1"/>
</dbReference>
<gene>
    <name evidence="3" type="ORF">GLAREA_04393</name>
</gene>
<feature type="transmembrane region" description="Helical" evidence="2">
    <location>
        <begin position="278"/>
        <end position="297"/>
    </location>
</feature>
<evidence type="ECO:0000256" key="2">
    <source>
        <dbReference type="SAM" id="Phobius"/>
    </source>
</evidence>
<proteinExistence type="predicted"/>
<dbReference type="AlphaFoldDB" id="S3CM55"/>
<feature type="transmembrane region" description="Helical" evidence="2">
    <location>
        <begin position="96"/>
        <end position="117"/>
    </location>
</feature>
<dbReference type="eggNOG" id="ENOG502SQ20">
    <property type="taxonomic scope" value="Eukaryota"/>
</dbReference>
<dbReference type="HOGENOM" id="CLU_037033_0_0_1"/>
<reference evidence="3 4" key="1">
    <citation type="journal article" date="2013" name="BMC Genomics">
        <title>Genomics-driven discovery of the pneumocandin biosynthetic gene cluster in the fungus Glarea lozoyensis.</title>
        <authorList>
            <person name="Chen L."/>
            <person name="Yue Q."/>
            <person name="Zhang X."/>
            <person name="Xiang M."/>
            <person name="Wang C."/>
            <person name="Li S."/>
            <person name="Che Y."/>
            <person name="Ortiz-Lopez F.J."/>
            <person name="Bills G.F."/>
            <person name="Liu X."/>
            <person name="An Z."/>
        </authorList>
    </citation>
    <scope>NUCLEOTIDE SEQUENCE [LARGE SCALE GENOMIC DNA]</scope>
    <source>
        <strain evidence="4">ATCC 20868 / MF5171</strain>
    </source>
</reference>
<feature type="region of interest" description="Disordered" evidence="1">
    <location>
        <begin position="445"/>
        <end position="479"/>
    </location>
</feature>
<keyword evidence="2" id="KW-1133">Transmembrane helix</keyword>
<keyword evidence="4" id="KW-1185">Reference proteome</keyword>
<protein>
    <submittedName>
        <fullName evidence="3">Uncharacterized protein</fullName>
    </submittedName>
</protein>
<evidence type="ECO:0000313" key="4">
    <source>
        <dbReference type="Proteomes" id="UP000016922"/>
    </source>
</evidence>
<organism evidence="3 4">
    <name type="scientific">Glarea lozoyensis (strain ATCC 20868 / MF5171)</name>
    <dbReference type="NCBI Taxonomy" id="1116229"/>
    <lineage>
        <taxon>Eukaryota</taxon>
        <taxon>Fungi</taxon>
        <taxon>Dikarya</taxon>
        <taxon>Ascomycota</taxon>
        <taxon>Pezizomycotina</taxon>
        <taxon>Leotiomycetes</taxon>
        <taxon>Helotiales</taxon>
        <taxon>Helotiaceae</taxon>
        <taxon>Glarea</taxon>
    </lineage>
</organism>
<dbReference type="OMA" id="KARRFWW"/>
<feature type="transmembrane region" description="Helical" evidence="2">
    <location>
        <begin position="212"/>
        <end position="235"/>
    </location>
</feature>
<sequence length="537" mass="59307">MTTYVLAVLTKVRNDNEVREIHTIEEVKVVEFEGNLKDMAPVDVWRGASRIPAAITFTHIYLIFYLTFLAGRTIYRSKLALTPSSSTRHRQHLRRGHVRTFSILAAVSLLGASYFAASVAGLSYRVWAAERGIGLPESIFGDQGAFRGGEHPGRVHLVRWLDDTPLYRDAFEIVTEKTRHFWWAQQNTLGLVSWSLFLAVEGQRRKISNLWAFLALSQLVNLSFAQNLFFVAVLLTPVPLPDNVKEITRADMVVTSSRFSNIKEKLVPTKPEGFVPKTGLYITLLTFNYLSIFLLPFASNTPSFPTIAILSRALPFTFLALPYIIPKSLGTTNKPHAHYGTLFRIISTISYLLHAKSTALGLFYNFPEDHSYRHAILHPFQDHHQSTTSKTSTALSRLLGAITEHPAVGAVGWDVILSGLSLGIWAAVRGLEPREMIATSVPFAGTTQKNAEPTESLAKADPPSPALKRRPGRPRKADTINAKKSDEAYIPTGDQYVERGEEMEEDWEVAALAWGSIAAGGLGVGSSAVLGAEVGGR</sequence>
<evidence type="ECO:0000256" key="1">
    <source>
        <dbReference type="SAM" id="MobiDB-lite"/>
    </source>
</evidence>
<feature type="transmembrane region" description="Helical" evidence="2">
    <location>
        <begin position="304"/>
        <end position="325"/>
    </location>
</feature>
<dbReference type="EMBL" id="KE145369">
    <property type="protein sequence ID" value="EPE27602.1"/>
    <property type="molecule type" value="Genomic_DNA"/>
</dbReference>
<dbReference type="KEGG" id="glz:GLAREA_04393"/>
<feature type="transmembrane region" description="Helical" evidence="2">
    <location>
        <begin position="345"/>
        <end position="366"/>
    </location>
</feature>
<feature type="transmembrane region" description="Helical" evidence="2">
    <location>
        <begin position="51"/>
        <end position="75"/>
    </location>
</feature>
<dbReference type="Proteomes" id="UP000016922">
    <property type="component" value="Unassembled WGS sequence"/>
</dbReference>
<accession>S3CM55</accession>
<dbReference type="OrthoDB" id="2126185at2759"/>
<evidence type="ECO:0000313" key="3">
    <source>
        <dbReference type="EMBL" id="EPE27602.1"/>
    </source>
</evidence>
<keyword evidence="2" id="KW-0472">Membrane</keyword>